<evidence type="ECO:0000313" key="1">
    <source>
        <dbReference type="EMBL" id="MFD1544320.1"/>
    </source>
</evidence>
<evidence type="ECO:0000313" key="2">
    <source>
        <dbReference type="Proteomes" id="UP001597097"/>
    </source>
</evidence>
<protein>
    <submittedName>
        <fullName evidence="1">Uncharacterized protein</fullName>
    </submittedName>
</protein>
<sequence length="50" mass="5327">MAMTTFRDERAADSRSATERISACGFIRPCVGGAVTRHLVSFVKLALIGG</sequence>
<accession>A0ABW4GNX5</accession>
<dbReference type="EMBL" id="JBHUCM010000043">
    <property type="protein sequence ID" value="MFD1544320.1"/>
    <property type="molecule type" value="Genomic_DNA"/>
</dbReference>
<proteinExistence type="predicted"/>
<gene>
    <name evidence="1" type="ORF">ACFSJ0_45265</name>
</gene>
<dbReference type="RefSeq" id="WP_219539741.1">
    <property type="nucleotide sequence ID" value="NZ_JAHKRM010000073.1"/>
</dbReference>
<name>A0ABW4GNX5_9ACTN</name>
<organism evidence="1 2">
    <name type="scientific">Nonomuraea guangzhouensis</name>
    <dbReference type="NCBI Taxonomy" id="1291555"/>
    <lineage>
        <taxon>Bacteria</taxon>
        <taxon>Bacillati</taxon>
        <taxon>Actinomycetota</taxon>
        <taxon>Actinomycetes</taxon>
        <taxon>Streptosporangiales</taxon>
        <taxon>Streptosporangiaceae</taxon>
        <taxon>Nonomuraea</taxon>
    </lineage>
</organism>
<dbReference type="Proteomes" id="UP001597097">
    <property type="component" value="Unassembled WGS sequence"/>
</dbReference>
<keyword evidence="2" id="KW-1185">Reference proteome</keyword>
<comment type="caution">
    <text evidence="1">The sequence shown here is derived from an EMBL/GenBank/DDBJ whole genome shotgun (WGS) entry which is preliminary data.</text>
</comment>
<reference evidence="2" key="1">
    <citation type="journal article" date="2019" name="Int. J. Syst. Evol. Microbiol.">
        <title>The Global Catalogue of Microorganisms (GCM) 10K type strain sequencing project: providing services to taxonomists for standard genome sequencing and annotation.</title>
        <authorList>
            <consortium name="The Broad Institute Genomics Platform"/>
            <consortium name="The Broad Institute Genome Sequencing Center for Infectious Disease"/>
            <person name="Wu L."/>
            <person name="Ma J."/>
        </authorList>
    </citation>
    <scope>NUCLEOTIDE SEQUENCE [LARGE SCALE GENOMIC DNA]</scope>
    <source>
        <strain evidence="2">CGMCC 1.15399</strain>
    </source>
</reference>